<gene>
    <name evidence="2" type="ORF">MNOR_LOCUS20110</name>
</gene>
<dbReference type="EMBL" id="CAXKWB010015332">
    <property type="protein sequence ID" value="CAL4113375.1"/>
    <property type="molecule type" value="Genomic_DNA"/>
</dbReference>
<evidence type="ECO:0000256" key="1">
    <source>
        <dbReference type="SAM" id="Phobius"/>
    </source>
</evidence>
<dbReference type="AlphaFoldDB" id="A0AAV2R7D7"/>
<dbReference type="Gene3D" id="2.10.90.10">
    <property type="entry name" value="Cystine-knot cytokines"/>
    <property type="match status" value="1"/>
</dbReference>
<evidence type="ECO:0008006" key="4">
    <source>
        <dbReference type="Google" id="ProtNLM"/>
    </source>
</evidence>
<organism evidence="2 3">
    <name type="scientific">Meganyctiphanes norvegica</name>
    <name type="common">Northern krill</name>
    <name type="synonym">Thysanopoda norvegica</name>
    <dbReference type="NCBI Taxonomy" id="48144"/>
    <lineage>
        <taxon>Eukaryota</taxon>
        <taxon>Metazoa</taxon>
        <taxon>Ecdysozoa</taxon>
        <taxon>Arthropoda</taxon>
        <taxon>Crustacea</taxon>
        <taxon>Multicrustacea</taxon>
        <taxon>Malacostraca</taxon>
        <taxon>Eumalacostraca</taxon>
        <taxon>Eucarida</taxon>
        <taxon>Euphausiacea</taxon>
        <taxon>Euphausiidae</taxon>
        <taxon>Meganyctiphanes</taxon>
    </lineage>
</organism>
<comment type="caution">
    <text evidence="2">The sequence shown here is derived from an EMBL/GenBank/DDBJ whole genome shotgun (WGS) entry which is preliminary data.</text>
</comment>
<keyword evidence="1" id="KW-1133">Transmembrane helix</keyword>
<sequence>MNTISLANIVAVAIMCLNIPLSLAMHRFNHRNLKLHGFDLKTVDHEETVDRGTLDREAVAESYAEFLLMTQMEELNALGCQLRTTVVNVRDQLKTVELQNDKELHPELIAVKRCIPERSFCGDSEGRPTKSCLPIMKHMKEVVVVTSAAQYKIIEVEEHSQCGCQDRRWLETS</sequence>
<proteinExistence type="predicted"/>
<feature type="transmembrane region" description="Helical" evidence="1">
    <location>
        <begin position="6"/>
        <end position="25"/>
    </location>
</feature>
<evidence type="ECO:0000313" key="3">
    <source>
        <dbReference type="Proteomes" id="UP001497623"/>
    </source>
</evidence>
<accession>A0AAV2R7D7</accession>
<dbReference type="SUPFAM" id="SSF57501">
    <property type="entry name" value="Cystine-knot cytokines"/>
    <property type="match status" value="1"/>
</dbReference>
<keyword evidence="1" id="KW-0812">Transmembrane</keyword>
<dbReference type="Proteomes" id="UP001497623">
    <property type="component" value="Unassembled WGS sequence"/>
</dbReference>
<keyword evidence="3" id="KW-1185">Reference proteome</keyword>
<protein>
    <recommendedName>
        <fullName evidence="4">Platelet-derived growth factor (PDGF) family profile domain-containing protein</fullName>
    </recommendedName>
</protein>
<evidence type="ECO:0000313" key="2">
    <source>
        <dbReference type="EMBL" id="CAL4113375.1"/>
    </source>
</evidence>
<reference evidence="2 3" key="1">
    <citation type="submission" date="2024-05" db="EMBL/GenBank/DDBJ databases">
        <authorList>
            <person name="Wallberg A."/>
        </authorList>
    </citation>
    <scope>NUCLEOTIDE SEQUENCE [LARGE SCALE GENOMIC DNA]</scope>
</reference>
<keyword evidence="1" id="KW-0472">Membrane</keyword>
<dbReference type="InterPro" id="IPR029034">
    <property type="entry name" value="Cystine-knot_cytokine"/>
</dbReference>
<name>A0AAV2R7D7_MEGNR</name>